<keyword evidence="2" id="KW-0378">Hydrolase</keyword>
<protein>
    <submittedName>
        <fullName evidence="2">Alpha/beta hydrolase</fullName>
    </submittedName>
</protein>
<name>A0ABQ4GSM8_9ACTN</name>
<evidence type="ECO:0000313" key="2">
    <source>
        <dbReference type="EMBL" id="GIH64411.1"/>
    </source>
</evidence>
<feature type="domain" description="AB hydrolase-1" evidence="1">
    <location>
        <begin position="6"/>
        <end position="222"/>
    </location>
</feature>
<dbReference type="Pfam" id="PF12697">
    <property type="entry name" value="Abhydrolase_6"/>
    <property type="match status" value="1"/>
</dbReference>
<proteinExistence type="predicted"/>
<reference evidence="2 3" key="1">
    <citation type="submission" date="2021-01" db="EMBL/GenBank/DDBJ databases">
        <title>Whole genome shotgun sequence of Microbispora siamensis NBRC 104113.</title>
        <authorList>
            <person name="Komaki H."/>
            <person name="Tamura T."/>
        </authorList>
    </citation>
    <scope>NUCLEOTIDE SEQUENCE [LARGE SCALE GENOMIC DNA]</scope>
    <source>
        <strain evidence="2 3">NBRC 104113</strain>
    </source>
</reference>
<dbReference type="InterPro" id="IPR000073">
    <property type="entry name" value="AB_hydrolase_1"/>
</dbReference>
<evidence type="ECO:0000259" key="1">
    <source>
        <dbReference type="Pfam" id="PF12697"/>
    </source>
</evidence>
<comment type="caution">
    <text evidence="2">The sequence shown here is derived from an EMBL/GenBank/DDBJ whole genome shotgun (WGS) entry which is preliminary data.</text>
</comment>
<dbReference type="SUPFAM" id="SSF53474">
    <property type="entry name" value="alpha/beta-Hydrolases"/>
    <property type="match status" value="1"/>
</dbReference>
<accession>A0ABQ4GSM8</accession>
<dbReference type="GO" id="GO:0016787">
    <property type="term" value="F:hydrolase activity"/>
    <property type="evidence" value="ECO:0007669"/>
    <property type="project" value="UniProtKB-KW"/>
</dbReference>
<dbReference type="EMBL" id="BOOF01000031">
    <property type="protein sequence ID" value="GIH64411.1"/>
    <property type="molecule type" value="Genomic_DNA"/>
</dbReference>
<dbReference type="PANTHER" id="PTHR37017:SF11">
    <property type="entry name" value="ESTERASE_LIPASE_THIOESTERASE DOMAIN-CONTAINING PROTEIN"/>
    <property type="match status" value="1"/>
</dbReference>
<dbReference type="Gene3D" id="3.40.50.1820">
    <property type="entry name" value="alpha/beta hydrolase"/>
    <property type="match status" value="1"/>
</dbReference>
<dbReference type="InterPro" id="IPR029058">
    <property type="entry name" value="AB_hydrolase_fold"/>
</dbReference>
<evidence type="ECO:0000313" key="3">
    <source>
        <dbReference type="Proteomes" id="UP000660454"/>
    </source>
</evidence>
<dbReference type="RefSeq" id="WP_239108708.1">
    <property type="nucleotide sequence ID" value="NZ_BOOF01000031.1"/>
</dbReference>
<keyword evidence="3" id="KW-1185">Reference proteome</keyword>
<gene>
    <name evidence="2" type="ORF">Msi02_52280</name>
</gene>
<dbReference type="InterPro" id="IPR052897">
    <property type="entry name" value="Sec-Metab_Biosynth_Hydrolase"/>
</dbReference>
<organism evidence="2 3">
    <name type="scientific">Microbispora siamensis</name>
    <dbReference type="NCBI Taxonomy" id="564413"/>
    <lineage>
        <taxon>Bacteria</taxon>
        <taxon>Bacillati</taxon>
        <taxon>Actinomycetota</taxon>
        <taxon>Actinomycetes</taxon>
        <taxon>Streptosporangiales</taxon>
        <taxon>Streptosporangiaceae</taxon>
        <taxon>Microbispora</taxon>
    </lineage>
</organism>
<dbReference type="PANTHER" id="PTHR37017">
    <property type="entry name" value="AB HYDROLASE-1 DOMAIN-CONTAINING PROTEIN-RELATED"/>
    <property type="match status" value="1"/>
</dbReference>
<sequence>MTMATFVLIPGAGGDASYWHRLVPELRGRGHEAIPVELPAADDSAGFEEYADAVVKAVGNTPRPVLIAQSMGGYTAPLVCLRMPVTMVVLLNAMTPRPGETAGEWWGATGQAEAMARQAAREGRPASDGVDPLIHFFHDVPPEVTRKILADGETVQSGTPFTRPWPLDRWPDVPTRFLQGRDDRLFPLEFQRRVVRERLGIEVDEMPGGHLVALSRPAELADRLVSYL</sequence>
<dbReference type="Proteomes" id="UP000660454">
    <property type="component" value="Unassembled WGS sequence"/>
</dbReference>